<dbReference type="EMBL" id="JAARRW010000005">
    <property type="protein sequence ID" value="MBC1562977.1"/>
    <property type="molecule type" value="Genomic_DNA"/>
</dbReference>
<proteinExistence type="predicted"/>
<sequence>MKKLNFNQNKGILKELAENKFKEIAHKSLTISCSGLFYEPKIPNALLKTDK</sequence>
<dbReference type="Proteomes" id="UP000541955">
    <property type="component" value="Unassembled WGS sequence"/>
</dbReference>
<dbReference type="EMBL" id="JAARYY010000005">
    <property type="protein sequence ID" value="MBC2244571.1"/>
    <property type="molecule type" value="Genomic_DNA"/>
</dbReference>
<accession>A0A7X1CWJ1</accession>
<evidence type="ECO:0000313" key="4">
    <source>
        <dbReference type="Proteomes" id="UP000541955"/>
    </source>
</evidence>
<dbReference type="EMBL" id="JAARZA010000005">
    <property type="protein sequence ID" value="MBC2241400.1"/>
    <property type="molecule type" value="Genomic_DNA"/>
</dbReference>
<protein>
    <submittedName>
        <fullName evidence="3">Cyclic lactone autoinducer peptide</fullName>
    </submittedName>
</protein>
<evidence type="ECO:0000313" key="3">
    <source>
        <dbReference type="EMBL" id="MBC2244571.1"/>
    </source>
</evidence>
<evidence type="ECO:0000313" key="6">
    <source>
        <dbReference type="Proteomes" id="UP000553016"/>
    </source>
</evidence>
<dbReference type="Proteomes" id="UP000553016">
    <property type="component" value="Unassembled WGS sequence"/>
</dbReference>
<dbReference type="Proteomes" id="UP000550367">
    <property type="component" value="Unassembled WGS sequence"/>
</dbReference>
<comment type="caution">
    <text evidence="3">The sequence shown here is derived from an EMBL/GenBank/DDBJ whole genome shotgun (WGS) entry which is preliminary data.</text>
</comment>
<evidence type="ECO:0000313" key="1">
    <source>
        <dbReference type="EMBL" id="MBC1562977.1"/>
    </source>
</evidence>
<evidence type="ECO:0000313" key="5">
    <source>
        <dbReference type="Proteomes" id="UP000550367"/>
    </source>
</evidence>
<evidence type="ECO:0000313" key="2">
    <source>
        <dbReference type="EMBL" id="MBC2241400.1"/>
    </source>
</evidence>
<dbReference type="NCBIfam" id="TIGR04223">
    <property type="entry name" value="quorum_AgrD"/>
    <property type="match status" value="1"/>
</dbReference>
<organism evidence="3 5">
    <name type="scientific">Listeria booriae</name>
    <dbReference type="NCBI Taxonomy" id="1552123"/>
    <lineage>
        <taxon>Bacteria</taxon>
        <taxon>Bacillati</taxon>
        <taxon>Bacillota</taxon>
        <taxon>Bacilli</taxon>
        <taxon>Bacillales</taxon>
        <taxon>Listeriaceae</taxon>
        <taxon>Listeria</taxon>
    </lineage>
</organism>
<gene>
    <name evidence="1" type="ORF">HB902_12915</name>
    <name evidence="3" type="ORF">HCB25_10875</name>
    <name evidence="2" type="ORF">HCB35_13055</name>
</gene>
<dbReference type="InterPro" id="IPR009229">
    <property type="entry name" value="AgrD"/>
</dbReference>
<dbReference type="RefSeq" id="WP_185426117.1">
    <property type="nucleotide sequence ID" value="NZ_JAARRV010000004.1"/>
</dbReference>
<dbReference type="AlphaFoldDB" id="A0A7X1CWJ1"/>
<reference evidence="4 5" key="1">
    <citation type="submission" date="2020-03" db="EMBL/GenBank/DDBJ databases">
        <title>Soil Listeria distribution.</title>
        <authorList>
            <person name="Liao J."/>
            <person name="Wiedmann M."/>
        </authorList>
    </citation>
    <scope>NUCLEOTIDE SEQUENCE [LARGE SCALE GENOMIC DNA]</scope>
    <source>
        <strain evidence="2 6">FSL L7-0149</strain>
        <strain evidence="3 5">FSL L7-0153</strain>
        <strain evidence="1 4">FSL L7-1387</strain>
    </source>
</reference>
<name>A0A7X1CWJ1_9LIST</name>